<feature type="coiled-coil region" evidence="1">
    <location>
        <begin position="890"/>
        <end position="947"/>
    </location>
</feature>
<organism evidence="3">
    <name type="scientific">Tanacetum cinerariifolium</name>
    <name type="common">Dalmatian daisy</name>
    <name type="synonym">Chrysanthemum cinerariifolium</name>
    <dbReference type="NCBI Taxonomy" id="118510"/>
    <lineage>
        <taxon>Eukaryota</taxon>
        <taxon>Viridiplantae</taxon>
        <taxon>Streptophyta</taxon>
        <taxon>Embryophyta</taxon>
        <taxon>Tracheophyta</taxon>
        <taxon>Spermatophyta</taxon>
        <taxon>Magnoliopsida</taxon>
        <taxon>eudicotyledons</taxon>
        <taxon>Gunneridae</taxon>
        <taxon>Pentapetalae</taxon>
        <taxon>asterids</taxon>
        <taxon>campanulids</taxon>
        <taxon>Asterales</taxon>
        <taxon>Asteraceae</taxon>
        <taxon>Asteroideae</taxon>
        <taxon>Anthemideae</taxon>
        <taxon>Anthemidinae</taxon>
        <taxon>Tanacetum</taxon>
    </lineage>
</organism>
<sequence length="2354" mass="265681">MANLSEDIQCAGLDTRPPMLDRTDFASWQQRIRLYCRGKDNGVNILKSIDEGPYKMGTFRETLAESTEGTPQNQATVQDGRVVVQNVQGRPNRGQGMNPQGESAAGYGEAQNKVGNVNQGQARPGQARTHYSPSSSASSSTQVPPPLANSSSPAEDLIENLTNTLALLTQSYRTFLPQTNNQLQTSSNARNQATVQDGRVVVQNVQGRPNRGQGMNPQGESAAGYGEAQNKVGNVNQGQARPGQARTDLALNVDNVFQAEDYDAFDSDVDEAPTTQDMFMANLSSVDLITNEAGPSYDSVILSEVQDHDQYLDAPCAHHEEHVMYDGVQLDHVVDLHADYTSVSNMIPYDQYVKDNEVPAVHSDASCIPNDAFMMIYNDMCEPSAPSVSNMSRNAVVKNSLTAELATYRGQVELYEQRAKFESTEREQKINEQLRLVISDRNFKEETLKRKLHSTKLQLASTINRNKSMVEETTFLKQDFKQKENKYLADFLNTKSLKEKVKDKLVKQDQSLQTVHMLCRPRPLYNELNKVAIGYKNPLCLTRAKQAQLALYNGYEILKDNHALAKVHNAEDTLEIAEITKKKMNAKMTDPECVTRKVKISPHDYSKENFLATFIPQKQLTPEQIYWSNDLMKLKSKALKEQTKVSRPNKAFTVYPPNTPVKLVPRVLPTKSQVKIHIFTLIQLFLDFDKTCEKRITPTGLTEGERGFEQTKGCYLKEVIPFFKTLKDNFEGIQKALTKEIKEMKYVFEEMEAEVAQLAIDRKHDAIDRKNLLIANDNLIAECLSQEVFSVVKNFELNVARFTKMHVANTSVEARCLALEAELANLLDKNHHENQEELINHFFKLEVNHLNLQLKYQNLKDNIRNNPPTPDKETPDFDSVFVIGKMQASLQGKDNAIRQLKKQLSQLQVARSDTERTNKVRTTDSPITKLTDQVTNLQAQNDLFRAENAKIKQHYKELNDSIKITRAKHIEQVTKLTTKNVTLKANVSKARVQPQVLTRAKHALDVEPIVPRLRNNKDAHLDYLRHLKESVETIRDIVEEAKGVRPLDRSIVSACRYTKYSQELLEYAIGTCPQGTQQRAKQLTHTPLIRKKQVTISKPSDRQDSNKHPKRNPKTNRIMPARGANKLPVGDQHRTNKSHLRTTNHVDSSSRLKRTVINSNSDSICRTCNRCLTYFDHDMCVATYLKSAVAPHSTRHNCKDVRKLKQVWKPKQIIQVRKPTGKVLTTIGHQWRPTGWILNLGKQCPLTRCQLDEQWFVLTKDTLREALQITPFNNNQAFVAPPSAEKEFTQSIYTFMEDKRNLSRHTTRKKRAILILIPSICFTKLIIHHLQRRHKFHPRPDSSLHLSNDEPVLGYLKFSAKGTKREVFGMPIPSSLITADIREAPYYQEYQANVAKHRGFLAGETGSAQDSPAPKPAKPARKPKSTAQKAPPMPSVSTMVASAQPTPTSAPSKPQENKHKQATETTNKPAKARRIKHSAAYKLRNEDVDYQKAVEESVKTAYALPRGPLPPVVIRKSESGKYQPLPEVPGKGKAKVTEEQVAHDLLSLQKAKKKSPMKQYIFQRRIFEPAGSSLHDESLYVVLGQSDNEEKSKKVVLGATGGGQAGSNPDEMSEGQAGPDPSNDGNEDRSIPSPVVHAGSDREHMDLDATDVSPQPSTEQLDEGFLATAYPKIQESLKLAVEEQVLLEEPASSSGTLSSLHHLSRDISFGDQFFSDKPSEADKNTETKVESMVNFLIQQALSSITASLIIDLTSRPVSPKVHQQFKATTTDTTTTTTTTTVPPPIAQQQSSTEAMMIKHIGELKHIMADLLKVNNEMEARLDKHGACLYMQEQLDIPQQVCKAVSEVVTEAVDWAMQAPLRNRFRDLPEADMKEILHHRMWESESYKSYEDHMQLFEALKKSMNRDHSEELTQDLAKARKKKKNSRESPKTPPGSPPHQPPPPPPLAGPSEATGAPGASGSSQSPPPHPPPSTSQESPSKGSAAPSPSKTATSAEYQAWTMPDVTLRSSAYFPKVNLRQDRWKPLEEERIATPEPAWSISSSDAPVLQNNWESALASDYLPPPEDSLFAQTGDMATFIDWFSQRRGITELKPQDLEGPAFEIVKVFHPDVIHLQYQMEECHKLLTDSVDDYIPRNNVSKPLPLGGPPGQMKAAYYPDTGLEQMVPDQLWIDEECKYDIAAMYSISHWWFQRQLFYIDRHTSEGDRNAVRTHMQILSVARIEVFSMYGYDYMKKIVFRRANLNEHVIAERDFKYLYPSDFEDLQLVIRQRVQDFQLGIESYQTQLNLTKPQWDATGFEYKHDYTVIDSPRAVIFQDKYGVQMMMRFNEIHKFSDEHCSKSTRHWITGLRSSESTG</sequence>
<dbReference type="EMBL" id="BKCJ010007461">
    <property type="protein sequence ID" value="GEU77385.1"/>
    <property type="molecule type" value="Genomic_DNA"/>
</dbReference>
<evidence type="ECO:0000256" key="2">
    <source>
        <dbReference type="SAM" id="MobiDB-lite"/>
    </source>
</evidence>
<keyword evidence="1" id="KW-0175">Coiled coil</keyword>
<feature type="region of interest" description="Disordered" evidence="2">
    <location>
        <begin position="1763"/>
        <end position="1782"/>
    </location>
</feature>
<name>A0A6L2MYF0_TANCI</name>
<evidence type="ECO:0000256" key="1">
    <source>
        <dbReference type="SAM" id="Coils"/>
    </source>
</evidence>
<feature type="region of interest" description="Disordered" evidence="2">
    <location>
        <begin position="1092"/>
        <end position="1136"/>
    </location>
</feature>
<feature type="region of interest" description="Disordered" evidence="2">
    <location>
        <begin position="115"/>
        <end position="153"/>
    </location>
</feature>
<protein>
    <submittedName>
        <fullName evidence="3">Integrase, catalytic region, zinc finger, CCHC-type, peptidase aspartic, catalytic</fullName>
    </submittedName>
</protein>
<feature type="compositionally biased region" description="Polar residues" evidence="2">
    <location>
        <begin position="1435"/>
        <end position="1454"/>
    </location>
</feature>
<accession>A0A6L2MYF0</accession>
<gene>
    <name evidence="3" type="ORF">Tci_049363</name>
</gene>
<comment type="caution">
    <text evidence="3">The sequence shown here is derived from an EMBL/GenBank/DDBJ whole genome shotgun (WGS) entry which is preliminary data.</text>
</comment>
<proteinExistence type="predicted"/>
<reference evidence="3" key="1">
    <citation type="journal article" date="2019" name="Sci. Rep.">
        <title>Draft genome of Tanacetum cinerariifolium, the natural source of mosquito coil.</title>
        <authorList>
            <person name="Yamashiro T."/>
            <person name="Shiraishi A."/>
            <person name="Satake H."/>
            <person name="Nakayama K."/>
        </authorList>
    </citation>
    <scope>NUCLEOTIDE SEQUENCE</scope>
</reference>
<feature type="compositionally biased region" description="Pro residues" evidence="2">
    <location>
        <begin position="1930"/>
        <end position="1947"/>
    </location>
</feature>
<feature type="region of interest" description="Disordered" evidence="2">
    <location>
        <begin position="1403"/>
        <end position="1474"/>
    </location>
</feature>
<dbReference type="PANTHER" id="PTHR24216">
    <property type="entry name" value="PAXILLIN-RELATED"/>
    <property type="match status" value="1"/>
</dbReference>
<feature type="compositionally biased region" description="Low complexity" evidence="2">
    <location>
        <begin position="1973"/>
        <end position="1994"/>
    </location>
</feature>
<feature type="coiled-coil region" evidence="1">
    <location>
        <begin position="809"/>
        <end position="836"/>
    </location>
</feature>
<feature type="compositionally biased region" description="Low complexity" evidence="2">
    <location>
        <begin position="132"/>
        <end position="142"/>
    </location>
</feature>
<feature type="region of interest" description="Disordered" evidence="2">
    <location>
        <begin position="1598"/>
        <end position="1659"/>
    </location>
</feature>
<feature type="compositionally biased region" description="Low complexity" evidence="2">
    <location>
        <begin position="1948"/>
        <end position="1963"/>
    </location>
</feature>
<dbReference type="PANTHER" id="PTHR24216:SF65">
    <property type="entry name" value="PAXILLIN-LIKE PROTEIN 1"/>
    <property type="match status" value="1"/>
</dbReference>
<feature type="region of interest" description="Disordered" evidence="2">
    <location>
        <begin position="1904"/>
        <end position="1994"/>
    </location>
</feature>
<evidence type="ECO:0000313" key="3">
    <source>
        <dbReference type="EMBL" id="GEU77385.1"/>
    </source>
</evidence>
<feature type="compositionally biased region" description="Low complexity" evidence="2">
    <location>
        <begin position="1768"/>
        <end position="1780"/>
    </location>
</feature>